<dbReference type="GO" id="GO:0016616">
    <property type="term" value="F:oxidoreductase activity, acting on the CH-OH group of donors, NAD or NADP as acceptor"/>
    <property type="evidence" value="ECO:0007669"/>
    <property type="project" value="InterPro"/>
</dbReference>
<dbReference type="PANTHER" id="PTHR43761:SF1">
    <property type="entry name" value="D-ISOMER SPECIFIC 2-HYDROXYACID DEHYDROGENASE CATALYTIC DOMAIN-CONTAINING PROTEIN-RELATED"/>
    <property type="match status" value="1"/>
</dbReference>
<dbReference type="SUPFAM" id="SSF51735">
    <property type="entry name" value="NAD(P)-binding Rossmann-fold domains"/>
    <property type="match status" value="1"/>
</dbReference>
<dbReference type="RefSeq" id="WP_027099603.1">
    <property type="nucleotide sequence ID" value="NZ_CABHIH010000001.1"/>
</dbReference>
<dbReference type="InterPro" id="IPR029753">
    <property type="entry name" value="D-isomer_DH_CS"/>
</dbReference>
<dbReference type="InterPro" id="IPR050418">
    <property type="entry name" value="D-iso_2-hydroxyacid_DH_PdxB"/>
</dbReference>
<evidence type="ECO:0000313" key="8">
    <source>
        <dbReference type="Proteomes" id="UP000092714"/>
    </source>
</evidence>
<reference evidence="7 8" key="1">
    <citation type="submission" date="2016-06" db="EMBL/GenBank/DDBJ databases">
        <authorList>
            <person name="Kjaerup R.B."/>
            <person name="Dalgaard T.S."/>
            <person name="Juul-Madsen H.R."/>
        </authorList>
    </citation>
    <scope>NUCLEOTIDE SEQUENCE [LARGE SCALE GENOMIC DNA]</scope>
    <source>
        <strain evidence="7 8">373-A1</strain>
    </source>
</reference>
<dbReference type="CDD" id="cd12162">
    <property type="entry name" value="2-Hacid_dh_4"/>
    <property type="match status" value="1"/>
</dbReference>
<proteinExistence type="inferred from homology"/>
<evidence type="ECO:0000256" key="3">
    <source>
        <dbReference type="ARBA" id="ARBA00023027"/>
    </source>
</evidence>
<dbReference type="SUPFAM" id="SSF52283">
    <property type="entry name" value="Formate/glycerate dehydrogenase catalytic domain-like"/>
    <property type="match status" value="1"/>
</dbReference>
<dbReference type="EMBL" id="MAPZ01000009">
    <property type="protein sequence ID" value="OBY12301.1"/>
    <property type="molecule type" value="Genomic_DNA"/>
</dbReference>
<organism evidence="7 8">
    <name type="scientific">Clostridium paraputrificum</name>
    <dbReference type="NCBI Taxonomy" id="29363"/>
    <lineage>
        <taxon>Bacteria</taxon>
        <taxon>Bacillati</taxon>
        <taxon>Bacillota</taxon>
        <taxon>Clostridia</taxon>
        <taxon>Eubacteriales</taxon>
        <taxon>Clostridiaceae</taxon>
        <taxon>Clostridium</taxon>
    </lineage>
</organism>
<dbReference type="GO" id="GO:0051287">
    <property type="term" value="F:NAD binding"/>
    <property type="evidence" value="ECO:0007669"/>
    <property type="project" value="InterPro"/>
</dbReference>
<dbReference type="GeneID" id="42777447"/>
<dbReference type="Pfam" id="PF00389">
    <property type="entry name" value="2-Hacid_dh"/>
    <property type="match status" value="1"/>
</dbReference>
<dbReference type="PANTHER" id="PTHR43761">
    <property type="entry name" value="D-ISOMER SPECIFIC 2-HYDROXYACID DEHYDROGENASE FAMILY PROTEIN (AFU_ORTHOLOGUE AFUA_1G13630)"/>
    <property type="match status" value="1"/>
</dbReference>
<dbReference type="AlphaFoldDB" id="A0A174ATR4"/>
<feature type="domain" description="D-isomer specific 2-hydroxyacid dehydrogenase catalytic" evidence="5">
    <location>
        <begin position="13"/>
        <end position="316"/>
    </location>
</feature>
<name>A0A174ATR4_9CLOT</name>
<dbReference type="PROSITE" id="PS00671">
    <property type="entry name" value="D_2_HYDROXYACID_DH_3"/>
    <property type="match status" value="1"/>
</dbReference>
<dbReference type="Pfam" id="PF02826">
    <property type="entry name" value="2-Hacid_dh_C"/>
    <property type="match status" value="1"/>
</dbReference>
<evidence type="ECO:0000256" key="2">
    <source>
        <dbReference type="ARBA" id="ARBA00023002"/>
    </source>
</evidence>
<dbReference type="InterPro" id="IPR036291">
    <property type="entry name" value="NAD(P)-bd_dom_sf"/>
</dbReference>
<dbReference type="eggNOG" id="COG1052">
    <property type="taxonomic scope" value="Bacteria"/>
</dbReference>
<dbReference type="PROSITE" id="PS00670">
    <property type="entry name" value="D_2_HYDROXYACID_DH_2"/>
    <property type="match status" value="1"/>
</dbReference>
<dbReference type="InterPro" id="IPR006139">
    <property type="entry name" value="D-isomer_2_OHA_DH_cat_dom"/>
</dbReference>
<dbReference type="InterPro" id="IPR006140">
    <property type="entry name" value="D-isomer_DH_NAD-bd"/>
</dbReference>
<accession>A0A174ATR4</accession>
<evidence type="ECO:0000256" key="4">
    <source>
        <dbReference type="RuleBase" id="RU003719"/>
    </source>
</evidence>
<keyword evidence="8" id="KW-1185">Reference proteome</keyword>
<comment type="similarity">
    <text evidence="1 4">Belongs to the D-isomer specific 2-hydroxyacid dehydrogenase family.</text>
</comment>
<evidence type="ECO:0000256" key="1">
    <source>
        <dbReference type="ARBA" id="ARBA00005854"/>
    </source>
</evidence>
<dbReference type="Proteomes" id="UP000092714">
    <property type="component" value="Unassembled WGS sequence"/>
</dbReference>
<evidence type="ECO:0000313" key="7">
    <source>
        <dbReference type="EMBL" id="OBY12301.1"/>
    </source>
</evidence>
<keyword evidence="2 4" id="KW-0560">Oxidoreductase</keyword>
<sequence length="318" mass="35664">MKKIVVLDGITLGNVDFDKLKEFGELVYFDKTNADEVVDRVKDAAIVLTNKVVLNRENLKDASKLELICEMATGFNNIDIEYAKERNIAVTNVAGYSTPTVAQHTFATLLHLYDKISYYDNFVKSGAYSSSGLFTNLDKPYNDIEGKRWGIVGLGAIGRKVAHIADAFGCEVVYYSTSGKNNSSDYRRVELDELLKECDIISIHAPLNENTQSLFNYKNISKMKKDAVLINMGRGPIVVDEDLAKAIDEELIAGAALDVFMVEPMPADNPFLKVKNKDRLVLTPHIAWASIEARERLFKDLIENIHAFYRGEARNRIV</sequence>
<keyword evidence="3" id="KW-0520">NAD</keyword>
<evidence type="ECO:0000259" key="6">
    <source>
        <dbReference type="Pfam" id="PF02826"/>
    </source>
</evidence>
<dbReference type="Gene3D" id="3.40.50.720">
    <property type="entry name" value="NAD(P)-binding Rossmann-like Domain"/>
    <property type="match status" value="2"/>
</dbReference>
<evidence type="ECO:0000259" key="5">
    <source>
        <dbReference type="Pfam" id="PF00389"/>
    </source>
</evidence>
<dbReference type="OrthoDB" id="9805416at2"/>
<protein>
    <submittedName>
        <fullName evidence="7">Hydroxyacid dehydrogenase</fullName>
    </submittedName>
</protein>
<comment type="caution">
    <text evidence="7">The sequence shown here is derived from an EMBL/GenBank/DDBJ whole genome shotgun (WGS) entry which is preliminary data.</text>
</comment>
<dbReference type="NCBIfam" id="NF006263">
    <property type="entry name" value="PRK08410.1"/>
    <property type="match status" value="1"/>
</dbReference>
<gene>
    <name evidence="7" type="ORF">CP373A1_01530</name>
</gene>
<feature type="domain" description="D-isomer specific 2-hydroxyacid dehydrogenase NAD-binding" evidence="6">
    <location>
        <begin position="107"/>
        <end position="287"/>
    </location>
</feature>